<dbReference type="Pfam" id="PF18758">
    <property type="entry name" value="KDZ"/>
    <property type="match status" value="1"/>
</dbReference>
<dbReference type="InterPro" id="IPR041457">
    <property type="entry name" value="CxC2_KDZ-assoc"/>
</dbReference>
<evidence type="ECO:0000313" key="3">
    <source>
        <dbReference type="Proteomes" id="UP000823399"/>
    </source>
</evidence>
<gene>
    <name evidence="2" type="ORF">F5147DRAFT_747022</name>
</gene>
<dbReference type="RefSeq" id="XP_041289869.1">
    <property type="nucleotide sequence ID" value="XM_041439902.1"/>
</dbReference>
<dbReference type="GeneID" id="64702161"/>
<reference evidence="2" key="1">
    <citation type="journal article" date="2020" name="New Phytol.">
        <title>Comparative genomics reveals dynamic genome evolution in host specialist ectomycorrhizal fungi.</title>
        <authorList>
            <person name="Lofgren L.A."/>
            <person name="Nguyen N.H."/>
            <person name="Vilgalys R."/>
            <person name="Ruytinx J."/>
            <person name="Liao H.L."/>
            <person name="Branco S."/>
            <person name="Kuo A."/>
            <person name="LaButti K."/>
            <person name="Lipzen A."/>
            <person name="Andreopoulos W."/>
            <person name="Pangilinan J."/>
            <person name="Riley R."/>
            <person name="Hundley H."/>
            <person name="Na H."/>
            <person name="Barry K."/>
            <person name="Grigoriev I.V."/>
            <person name="Stajich J.E."/>
            <person name="Kennedy P.G."/>
        </authorList>
    </citation>
    <scope>NUCLEOTIDE SEQUENCE</scope>
    <source>
        <strain evidence="2">FC423</strain>
    </source>
</reference>
<evidence type="ECO:0000259" key="1">
    <source>
        <dbReference type="Pfam" id="PF18803"/>
    </source>
</evidence>
<feature type="domain" description="CxC2-like cysteine cluster KDZ transposase-associated" evidence="1">
    <location>
        <begin position="67"/>
        <end position="161"/>
    </location>
</feature>
<dbReference type="EMBL" id="JABBWM010000051">
    <property type="protein sequence ID" value="KAG2101391.1"/>
    <property type="molecule type" value="Genomic_DNA"/>
</dbReference>
<dbReference type="PANTHER" id="PTHR33096:SF1">
    <property type="entry name" value="CXC1-LIKE CYSTEINE CLUSTER ASSOCIATED WITH KDZ TRANSPOSASES DOMAIN-CONTAINING PROTEIN"/>
    <property type="match status" value="1"/>
</dbReference>
<dbReference type="OrthoDB" id="2682806at2759"/>
<protein>
    <recommendedName>
        <fullName evidence="1">CxC2-like cysteine cluster KDZ transposase-associated domain-containing protein</fullName>
    </recommendedName>
</protein>
<evidence type="ECO:0000313" key="2">
    <source>
        <dbReference type="EMBL" id="KAG2101391.1"/>
    </source>
</evidence>
<dbReference type="AlphaFoldDB" id="A0A9P7F2K7"/>
<dbReference type="Proteomes" id="UP000823399">
    <property type="component" value="Unassembled WGS sequence"/>
</dbReference>
<dbReference type="InterPro" id="IPR040521">
    <property type="entry name" value="KDZ"/>
</dbReference>
<sequence>MWVIGPYIRIERRESLHRCEDCYGPEILCKSCCLLKHAREYFKVLALFPFFDNAQKWTGTYFERIALADMGLRVQLGHQGMSCLCPQRGHVSFVVIHTNAIHHRVSHRQQLLHCEWYPATLHFPQSACTKRVLEFFLVLTWSSKVSGYEFYTSLERLTDNTHLNVPKYKEFMRMVRQFRHIKLMKQAGRGNVTGGIYKTEPGALAIKCPACPQPGVNLPEDWDKVEGSMKFLYYLIIAMDANFRLKDRARSSSTADPGLHTGLAYFVPDKPYVEHILKNASQTDISTCSGFRTLAHAESKYLSGLQATGIGLCLCACHEFVRPQGVGDLQKGERYTNMDFIFFSSIMPLLLLSIIISYDIACQWKINLTKRINELPEHLQIPAAVALATFIFGIPKFHCPAHEEKCAIPHSLNLIPGVGRTDGEGIERNWAEMNRVANSTKEMGPGSQHDVLDDHFGHHNWHKYTGLGLSLRRKLLNAIKECTHHQSFLRDFDSSINEALRGEWSAMIEAWERDKSSLNPYVLSRISLSEAQVHVNFADEEKITIRNGRKLPHETTPSSFINMALIDLPSSLSANQYAKLHQRRVTLRRQLDCFHIIQRVYMVGIGSWIEQQDRDSSDDVEDESLWLPSTLPASDREAICTNDIAHIEAELRKGQCRDALDRLHRHLHTKSHFIKHRNLDLRGQRANTRATSFLARFDSKINAATVKYCVAWSALLELVGINELEREFQCLQAKDIVAPVDTVSGVRSTTGMRGKTRSERDASRGLGQGYQMTSWIWLTSGVQDDMGLNDVLHVEWAKSRARAQRWNEEVLLLKEEMWRTRQFLAWCAQQWRSVTELSHQDVQIVAGTAAYAQRQAAIQHALLARFTSLWGTGVSADDTAAEDEATRYIAEDEDFDDDDEG</sequence>
<comment type="caution">
    <text evidence="2">The sequence shown here is derived from an EMBL/GenBank/DDBJ whole genome shotgun (WGS) entry which is preliminary data.</text>
</comment>
<dbReference type="PANTHER" id="PTHR33096">
    <property type="entry name" value="CXC2 DOMAIN-CONTAINING PROTEIN"/>
    <property type="match status" value="1"/>
</dbReference>
<proteinExistence type="predicted"/>
<dbReference type="Pfam" id="PF18803">
    <property type="entry name" value="CxC2"/>
    <property type="match status" value="1"/>
</dbReference>
<organism evidence="2 3">
    <name type="scientific">Suillus discolor</name>
    <dbReference type="NCBI Taxonomy" id="1912936"/>
    <lineage>
        <taxon>Eukaryota</taxon>
        <taxon>Fungi</taxon>
        <taxon>Dikarya</taxon>
        <taxon>Basidiomycota</taxon>
        <taxon>Agaricomycotina</taxon>
        <taxon>Agaricomycetes</taxon>
        <taxon>Agaricomycetidae</taxon>
        <taxon>Boletales</taxon>
        <taxon>Suillineae</taxon>
        <taxon>Suillaceae</taxon>
        <taxon>Suillus</taxon>
    </lineage>
</organism>
<keyword evidence="3" id="KW-1185">Reference proteome</keyword>
<accession>A0A9P7F2K7</accession>
<name>A0A9P7F2K7_9AGAM</name>